<gene>
    <name evidence="5 6" type="primary">secB</name>
    <name evidence="6" type="ORF">Q9312_11165</name>
</gene>
<dbReference type="GO" id="GO:0006457">
    <property type="term" value="P:protein folding"/>
    <property type="evidence" value="ECO:0007669"/>
    <property type="project" value="UniProtKB-UniRule"/>
</dbReference>
<evidence type="ECO:0000256" key="3">
    <source>
        <dbReference type="ARBA" id="ARBA00022927"/>
    </source>
</evidence>
<evidence type="ECO:0000313" key="6">
    <source>
        <dbReference type="EMBL" id="WMS85775.1"/>
    </source>
</evidence>
<protein>
    <recommendedName>
        <fullName evidence="5">Protein-export protein SecB</fullName>
    </recommendedName>
</protein>
<keyword evidence="7" id="KW-1185">Reference proteome</keyword>
<keyword evidence="4 5" id="KW-0811">Translocation</keyword>
<evidence type="ECO:0000256" key="4">
    <source>
        <dbReference type="ARBA" id="ARBA00023010"/>
    </source>
</evidence>
<comment type="subunit">
    <text evidence="5">Homotetramer, a dimer of dimers. One homotetramer interacts with 1 SecA dimer.</text>
</comment>
<dbReference type="PANTHER" id="PTHR36918">
    <property type="match status" value="1"/>
</dbReference>
<name>A0AA51RQN9_9GAMM</name>
<dbReference type="InterPro" id="IPR003708">
    <property type="entry name" value="SecB"/>
</dbReference>
<dbReference type="AlphaFoldDB" id="A0AA51RQN9"/>
<dbReference type="InterPro" id="IPR035958">
    <property type="entry name" value="SecB-like_sf"/>
</dbReference>
<evidence type="ECO:0000313" key="7">
    <source>
        <dbReference type="Proteomes" id="UP001239782"/>
    </source>
</evidence>
<reference evidence="6 7" key="1">
    <citation type="submission" date="2023-08" db="EMBL/GenBank/DDBJ databases">
        <title>Pleionea litopenaei sp. nov., isolated from stomach of juvenile Litopenaeus vannamei.</title>
        <authorList>
            <person name="Rho A.M."/>
            <person name="Hwang C.Y."/>
        </authorList>
    </citation>
    <scope>NUCLEOTIDE SEQUENCE [LARGE SCALE GENOMIC DNA]</scope>
    <source>
        <strain evidence="6 7">HL-JVS1</strain>
    </source>
</reference>
<dbReference type="Proteomes" id="UP001239782">
    <property type="component" value="Chromosome"/>
</dbReference>
<keyword evidence="5" id="KW-0143">Chaperone</keyword>
<evidence type="ECO:0000256" key="2">
    <source>
        <dbReference type="ARBA" id="ARBA00022448"/>
    </source>
</evidence>
<dbReference type="NCBIfam" id="TIGR00809">
    <property type="entry name" value="secB"/>
    <property type="match status" value="1"/>
</dbReference>
<keyword evidence="5" id="KW-0963">Cytoplasm</keyword>
<dbReference type="Pfam" id="PF02556">
    <property type="entry name" value="SecB"/>
    <property type="match status" value="1"/>
</dbReference>
<dbReference type="RefSeq" id="WP_309200928.1">
    <property type="nucleotide sequence ID" value="NZ_CP133548.1"/>
</dbReference>
<proteinExistence type="inferred from homology"/>
<evidence type="ECO:0000256" key="5">
    <source>
        <dbReference type="HAMAP-Rule" id="MF_00821"/>
    </source>
</evidence>
<dbReference type="PANTHER" id="PTHR36918:SF1">
    <property type="entry name" value="PROTEIN-EXPORT PROTEIN SECB"/>
    <property type="match status" value="1"/>
</dbReference>
<dbReference type="NCBIfam" id="NF004393">
    <property type="entry name" value="PRK05751.1-4"/>
    <property type="match status" value="1"/>
</dbReference>
<sequence length="175" mass="19333">MTDQVDIKSEGTEGAAQTPEGIQVAIQRIYTKDISFEAPNVPEIFQDPDFKPEVKMELNSRSRKLSDDVFEVVLSVTMTAAQGEKTGFLVEVQQAGIFGLKGLNDAQLHRILSTYCPETLFPYSRETISNLVTKGGFPPMYLTPVNFDLLYQQQLEQAQQQAQQQAGGAENAAAE</sequence>
<dbReference type="GO" id="GO:0015031">
    <property type="term" value="P:protein transport"/>
    <property type="evidence" value="ECO:0007669"/>
    <property type="project" value="UniProtKB-UniRule"/>
</dbReference>
<dbReference type="GO" id="GO:0051262">
    <property type="term" value="P:protein tetramerization"/>
    <property type="evidence" value="ECO:0007669"/>
    <property type="project" value="InterPro"/>
</dbReference>
<keyword evidence="2 5" id="KW-0813">Transport</keyword>
<comment type="similarity">
    <text evidence="1 5">Belongs to the SecB family.</text>
</comment>
<evidence type="ECO:0000256" key="1">
    <source>
        <dbReference type="ARBA" id="ARBA00009990"/>
    </source>
</evidence>
<dbReference type="SUPFAM" id="SSF54611">
    <property type="entry name" value="SecB-like"/>
    <property type="match status" value="1"/>
</dbReference>
<dbReference type="HAMAP" id="MF_00821">
    <property type="entry name" value="SecB"/>
    <property type="match status" value="1"/>
</dbReference>
<accession>A0AA51RQN9</accession>
<dbReference type="KEGG" id="plei:Q9312_11165"/>
<dbReference type="PRINTS" id="PR01594">
    <property type="entry name" value="SECBCHAPRONE"/>
</dbReference>
<dbReference type="GO" id="GO:0005737">
    <property type="term" value="C:cytoplasm"/>
    <property type="evidence" value="ECO:0007669"/>
    <property type="project" value="UniProtKB-SubCell"/>
</dbReference>
<comment type="function">
    <text evidence="5">One of the proteins required for the normal export of preproteins out of the cell cytoplasm. It is a molecular chaperone that binds to a subset of precursor proteins, maintaining them in a translocation-competent state. It also specifically binds to its receptor SecA.</text>
</comment>
<keyword evidence="3 5" id="KW-0653">Protein transport</keyword>
<dbReference type="Gene3D" id="3.10.420.10">
    <property type="entry name" value="SecB-like"/>
    <property type="match status" value="1"/>
</dbReference>
<comment type="subcellular location">
    <subcellularLocation>
        <location evidence="5">Cytoplasm</location>
    </subcellularLocation>
</comment>
<organism evidence="6 7">
    <name type="scientific">Pleionea litopenaei</name>
    <dbReference type="NCBI Taxonomy" id="3070815"/>
    <lineage>
        <taxon>Bacteria</taxon>
        <taxon>Pseudomonadati</taxon>
        <taxon>Pseudomonadota</taxon>
        <taxon>Gammaproteobacteria</taxon>
        <taxon>Oceanospirillales</taxon>
        <taxon>Pleioneaceae</taxon>
        <taxon>Pleionea</taxon>
    </lineage>
</organism>
<dbReference type="GO" id="GO:0051082">
    <property type="term" value="F:unfolded protein binding"/>
    <property type="evidence" value="ECO:0007669"/>
    <property type="project" value="InterPro"/>
</dbReference>
<dbReference type="EMBL" id="CP133548">
    <property type="protein sequence ID" value="WMS85775.1"/>
    <property type="molecule type" value="Genomic_DNA"/>
</dbReference>
<dbReference type="NCBIfam" id="NF004392">
    <property type="entry name" value="PRK05751.1-3"/>
    <property type="match status" value="1"/>
</dbReference>